<evidence type="ECO:0000313" key="2">
    <source>
        <dbReference type="EMBL" id="MDT0306855.1"/>
    </source>
</evidence>
<name>A0ABU2L5P9_9ACTN</name>
<reference evidence="3" key="1">
    <citation type="submission" date="2023-07" db="EMBL/GenBank/DDBJ databases">
        <title>30 novel species of actinomycetes from the DSMZ collection.</title>
        <authorList>
            <person name="Nouioui I."/>
        </authorList>
    </citation>
    <scope>NUCLEOTIDE SEQUENCE [LARGE SCALE GENOMIC DNA]</scope>
    <source>
        <strain evidence="3">DSM 44917</strain>
    </source>
</reference>
<dbReference type="RefSeq" id="WP_311629794.1">
    <property type="nucleotide sequence ID" value="NZ_JAVREN010000008.1"/>
</dbReference>
<proteinExistence type="predicted"/>
<comment type="caution">
    <text evidence="2">The sequence shown here is derived from an EMBL/GenBank/DDBJ whole genome shotgun (WGS) entry which is preliminary data.</text>
</comment>
<protein>
    <recommendedName>
        <fullName evidence="4">Collagen-like protein</fullName>
    </recommendedName>
</protein>
<dbReference type="EMBL" id="JAVREN010000008">
    <property type="protein sequence ID" value="MDT0306855.1"/>
    <property type="molecule type" value="Genomic_DNA"/>
</dbReference>
<keyword evidence="3" id="KW-1185">Reference proteome</keyword>
<dbReference type="Proteomes" id="UP001183388">
    <property type="component" value="Unassembled WGS sequence"/>
</dbReference>
<evidence type="ECO:0000256" key="1">
    <source>
        <dbReference type="SAM" id="MobiDB-lite"/>
    </source>
</evidence>
<evidence type="ECO:0000313" key="3">
    <source>
        <dbReference type="Proteomes" id="UP001183388"/>
    </source>
</evidence>
<organism evidence="2 3">
    <name type="scientific">Streptomyces boetiae</name>
    <dbReference type="NCBI Taxonomy" id="3075541"/>
    <lineage>
        <taxon>Bacteria</taxon>
        <taxon>Bacillati</taxon>
        <taxon>Actinomycetota</taxon>
        <taxon>Actinomycetes</taxon>
        <taxon>Kitasatosporales</taxon>
        <taxon>Streptomycetaceae</taxon>
        <taxon>Streptomyces</taxon>
    </lineage>
</organism>
<feature type="compositionally biased region" description="Low complexity" evidence="1">
    <location>
        <begin position="138"/>
        <end position="163"/>
    </location>
</feature>
<gene>
    <name evidence="2" type="ORF">RM780_07745</name>
</gene>
<accession>A0ABU2L5P9</accession>
<sequence>MPLPPGATTVVLTDVRTHPDGTPVRGAITLVPETHTQTVTAADDGQTVQGPVTGRWIDGVLTSAAGTPGLTLLCADSPGITPTGWTYRVHDQADDAPGRTYSLLLTSDLGPSVALAELAPVDPALGDYITVPGPEGPTGPTGATGATGPQGETGATGATGPAGADAAWAPARQGYTAWSINPDSCSTTLALQSGRLYLSGLYLPAALTPAALDWYVSVAATSPTAGQCWIGLYSAAGTRLAQAAAETDMSSAGAKTLPLSVGALASGLYWAAVLFNGGTGPQIPRGTGTSGGPALTNIGLTPETYRAAYNGDANAALPAPITPGSNSAYVPLFAAIR</sequence>
<feature type="region of interest" description="Disordered" evidence="1">
    <location>
        <begin position="132"/>
        <end position="163"/>
    </location>
</feature>
<evidence type="ECO:0008006" key="4">
    <source>
        <dbReference type="Google" id="ProtNLM"/>
    </source>
</evidence>